<evidence type="ECO:0000256" key="4">
    <source>
        <dbReference type="ARBA" id="ARBA00022676"/>
    </source>
</evidence>
<organism evidence="12 13">
    <name type="scientific">Streptomyces gamaensis</name>
    <dbReference type="NCBI Taxonomy" id="1763542"/>
    <lineage>
        <taxon>Bacteria</taxon>
        <taxon>Bacillati</taxon>
        <taxon>Actinomycetota</taxon>
        <taxon>Actinomycetes</taxon>
        <taxon>Kitasatosporales</taxon>
        <taxon>Streptomycetaceae</taxon>
        <taxon>Streptomyces</taxon>
    </lineage>
</organism>
<keyword evidence="13" id="KW-1185">Reference proteome</keyword>
<evidence type="ECO:0000256" key="11">
    <source>
        <dbReference type="SAM" id="Phobius"/>
    </source>
</evidence>
<feature type="compositionally biased region" description="Basic and acidic residues" evidence="10">
    <location>
        <begin position="17"/>
        <end position="28"/>
    </location>
</feature>
<dbReference type="RefSeq" id="WP_390316715.1">
    <property type="nucleotide sequence ID" value="NZ_JBHSPB010000008.1"/>
</dbReference>
<keyword evidence="8 11" id="KW-1133">Transmembrane helix</keyword>
<proteinExistence type="predicted"/>
<dbReference type="Proteomes" id="UP001596083">
    <property type="component" value="Unassembled WGS sequence"/>
</dbReference>
<evidence type="ECO:0000313" key="13">
    <source>
        <dbReference type="Proteomes" id="UP001596083"/>
    </source>
</evidence>
<feature type="transmembrane region" description="Helical" evidence="11">
    <location>
        <begin position="354"/>
        <end position="370"/>
    </location>
</feature>
<evidence type="ECO:0000313" key="12">
    <source>
        <dbReference type="EMBL" id="MFC5721427.1"/>
    </source>
</evidence>
<comment type="pathway">
    <text evidence="2">Glycolipid biosynthesis; glycosylphosphatidylinositol-anchor biosynthesis.</text>
</comment>
<comment type="caution">
    <text evidence="12">The sequence shown here is derived from an EMBL/GenBank/DDBJ whole genome shotgun (WGS) entry which is preliminary data.</text>
</comment>
<dbReference type="PANTHER" id="PTHR12468:SF2">
    <property type="entry name" value="GPI MANNOSYLTRANSFERASE 2"/>
    <property type="match status" value="1"/>
</dbReference>
<dbReference type="InterPro" id="IPR007315">
    <property type="entry name" value="PIG-V/Gpi18"/>
</dbReference>
<evidence type="ECO:0000256" key="7">
    <source>
        <dbReference type="ARBA" id="ARBA00022824"/>
    </source>
</evidence>
<evidence type="ECO:0000256" key="9">
    <source>
        <dbReference type="ARBA" id="ARBA00023136"/>
    </source>
</evidence>
<feature type="region of interest" description="Disordered" evidence="10">
    <location>
        <begin position="1"/>
        <end position="28"/>
    </location>
</feature>
<dbReference type="EMBL" id="JBHSPB010000008">
    <property type="protein sequence ID" value="MFC5721427.1"/>
    <property type="molecule type" value="Genomic_DNA"/>
</dbReference>
<evidence type="ECO:0000256" key="1">
    <source>
        <dbReference type="ARBA" id="ARBA00004477"/>
    </source>
</evidence>
<comment type="subcellular location">
    <subcellularLocation>
        <location evidence="1">Endoplasmic reticulum membrane</location>
        <topology evidence="1">Multi-pass membrane protein</topology>
    </subcellularLocation>
</comment>
<keyword evidence="9 11" id="KW-0472">Membrane</keyword>
<keyword evidence="7" id="KW-0256">Endoplasmic reticulum</keyword>
<feature type="transmembrane region" description="Helical" evidence="11">
    <location>
        <begin position="330"/>
        <end position="348"/>
    </location>
</feature>
<keyword evidence="3" id="KW-0337">GPI-anchor biosynthesis</keyword>
<feature type="transmembrane region" description="Helical" evidence="11">
    <location>
        <begin position="240"/>
        <end position="259"/>
    </location>
</feature>
<evidence type="ECO:0000256" key="6">
    <source>
        <dbReference type="ARBA" id="ARBA00022692"/>
    </source>
</evidence>
<evidence type="ECO:0008006" key="14">
    <source>
        <dbReference type="Google" id="ProtNLM"/>
    </source>
</evidence>
<feature type="transmembrane region" description="Helical" evidence="11">
    <location>
        <begin position="379"/>
        <end position="402"/>
    </location>
</feature>
<keyword evidence="5" id="KW-0808">Transferase</keyword>
<evidence type="ECO:0000256" key="3">
    <source>
        <dbReference type="ARBA" id="ARBA00022502"/>
    </source>
</evidence>
<feature type="transmembrane region" description="Helical" evidence="11">
    <location>
        <begin position="127"/>
        <end position="145"/>
    </location>
</feature>
<dbReference type="PANTHER" id="PTHR12468">
    <property type="entry name" value="GPI MANNOSYLTRANSFERASE 2"/>
    <property type="match status" value="1"/>
</dbReference>
<keyword evidence="4" id="KW-0328">Glycosyltransferase</keyword>
<keyword evidence="6 11" id="KW-0812">Transmembrane</keyword>
<feature type="transmembrane region" description="Helical" evidence="11">
    <location>
        <begin position="35"/>
        <end position="58"/>
    </location>
</feature>
<evidence type="ECO:0000256" key="8">
    <source>
        <dbReference type="ARBA" id="ARBA00022989"/>
    </source>
</evidence>
<evidence type="ECO:0000256" key="2">
    <source>
        <dbReference type="ARBA" id="ARBA00004687"/>
    </source>
</evidence>
<feature type="compositionally biased region" description="Pro residues" evidence="10">
    <location>
        <begin position="1"/>
        <end position="14"/>
    </location>
</feature>
<sequence>MTPPLISPSPPAAPPADDTRRPREGRPPQRAAERLLRLAGPALAVYAVTTLAHLLLLWSMNGPEAPGLKERLLSWDGKLYADIAEHGYPDGFSYTDDGTLTGNNLAFFPLFPLTVRAVHTLTGLDHGASGIVTAHLALIAALIVCHRLLERLYGRRTATIGIVLLAAAQPMSLALFMSYSESLFLALCAGVLLAAHRRAWLTAGALALLAGLTRPAAVAVVLALAVAAGTHLLRERPLSWRPLAAVALGCAGTPAYLWWVGRRVGTMDAYFTIQQAGWGTHWDNGAALWRFLAESLTRGEGWVPVSTAVLLLALVCATALAWQRGTWPPLLAYGTGIVVLTLAQSNFSHSKLRLLVPALLCLVPLARALARTRPRTQVVVLGAAGLFGCWYGAYMLCVWQFAI</sequence>
<reference evidence="13" key="1">
    <citation type="journal article" date="2019" name="Int. J. Syst. Evol. Microbiol.">
        <title>The Global Catalogue of Microorganisms (GCM) 10K type strain sequencing project: providing services to taxonomists for standard genome sequencing and annotation.</title>
        <authorList>
            <consortium name="The Broad Institute Genomics Platform"/>
            <consortium name="The Broad Institute Genome Sequencing Center for Infectious Disease"/>
            <person name="Wu L."/>
            <person name="Ma J."/>
        </authorList>
    </citation>
    <scope>NUCLEOTIDE SEQUENCE [LARGE SCALE GENOMIC DNA]</scope>
    <source>
        <strain evidence="13">CGMCC 4.7304</strain>
    </source>
</reference>
<feature type="transmembrane region" description="Helical" evidence="11">
    <location>
        <begin position="199"/>
        <end position="228"/>
    </location>
</feature>
<evidence type="ECO:0000256" key="5">
    <source>
        <dbReference type="ARBA" id="ARBA00022679"/>
    </source>
</evidence>
<accession>A0ABW0Z065</accession>
<feature type="transmembrane region" description="Helical" evidence="11">
    <location>
        <begin position="301"/>
        <end position="323"/>
    </location>
</feature>
<evidence type="ECO:0000256" key="10">
    <source>
        <dbReference type="SAM" id="MobiDB-lite"/>
    </source>
</evidence>
<name>A0ABW0Z065_9ACTN</name>
<gene>
    <name evidence="12" type="ORF">ACFP1Z_14740</name>
</gene>
<protein>
    <recommendedName>
        <fullName evidence="14">Glycosyltransferase RgtA/B/C/D-like domain-containing protein</fullName>
    </recommendedName>
</protein>